<evidence type="ECO:0000256" key="6">
    <source>
        <dbReference type="RuleBase" id="RU000481"/>
    </source>
</evidence>
<keyword evidence="5" id="KW-0663">Pyridoxal phosphate</keyword>
<dbReference type="InterPro" id="IPR015422">
    <property type="entry name" value="PyrdxlP-dep_Trfase_small"/>
</dbReference>
<dbReference type="NCBIfam" id="NF005744">
    <property type="entry name" value="PRK07568.1"/>
    <property type="match status" value="1"/>
</dbReference>
<name>A0ABS4G2H9_9CLOT</name>
<comment type="caution">
    <text evidence="8">The sequence shown here is derived from an EMBL/GenBank/DDBJ whole genome shotgun (WGS) entry which is preliminary data.</text>
</comment>
<evidence type="ECO:0000256" key="4">
    <source>
        <dbReference type="ARBA" id="ARBA00022679"/>
    </source>
</evidence>
<evidence type="ECO:0000313" key="9">
    <source>
        <dbReference type="Proteomes" id="UP001519271"/>
    </source>
</evidence>
<comment type="similarity">
    <text evidence="2 6">Belongs to the class-I pyridoxal-phosphate-dependent aminotransferase family.</text>
</comment>
<dbReference type="CDD" id="cd00609">
    <property type="entry name" value="AAT_like"/>
    <property type="match status" value="1"/>
</dbReference>
<dbReference type="InterPro" id="IPR004839">
    <property type="entry name" value="Aminotransferase_I/II_large"/>
</dbReference>
<keyword evidence="4 6" id="KW-0808">Transferase</keyword>
<evidence type="ECO:0000256" key="3">
    <source>
        <dbReference type="ARBA" id="ARBA00022576"/>
    </source>
</evidence>
<feature type="domain" description="Aminotransferase class I/classII large" evidence="7">
    <location>
        <begin position="31"/>
        <end position="386"/>
    </location>
</feature>
<evidence type="ECO:0000256" key="1">
    <source>
        <dbReference type="ARBA" id="ARBA00001933"/>
    </source>
</evidence>
<comment type="cofactor">
    <cofactor evidence="1 6">
        <name>pyridoxal 5'-phosphate</name>
        <dbReference type="ChEBI" id="CHEBI:597326"/>
    </cofactor>
</comment>
<dbReference type="Pfam" id="PF00155">
    <property type="entry name" value="Aminotran_1_2"/>
    <property type="match status" value="1"/>
</dbReference>
<gene>
    <name evidence="8" type="ORF">J2Z34_001206</name>
</gene>
<keyword evidence="9" id="KW-1185">Reference proteome</keyword>
<dbReference type="EC" id="2.6.1.-" evidence="6"/>
<dbReference type="Proteomes" id="UP001519271">
    <property type="component" value="Unassembled WGS sequence"/>
</dbReference>
<dbReference type="EMBL" id="JAGGKC010000008">
    <property type="protein sequence ID" value="MBP1918726.1"/>
    <property type="molecule type" value="Genomic_DNA"/>
</dbReference>
<proteinExistence type="inferred from homology"/>
<sequence length="397" mass="44639">MKLSNRITKMQFSPIRKLAPYAAKAREDGKRVLGLNIGQPDIETPAAFFDTLKNYEEKVLAYSDSRGQRVLLDAFTDYYAKLGYDFKDENMVVTNGGSEALLFSLMAICDPEDEVLVPEPFYTNYSSFTEMAGCKVTSFKTYKEDGFHLPSKSEIEAKITPNTKAILYSSPSNPTGTVYTKAEIELLRDLAIEHDLFLITDEVYRELVYDGLTVYSPLAYKEIEDRVVLTDSISKRFSACGARIGLVASKNTALINEIMKLTQARLCAPTVEQVAAAALYRTPDSFFEKTRAEYQHRRDILFEGLSSIPGVFMRKPEGAFYIIAKFPVKSSEHFCQWILESYDLDGVTVMMAPAGGFYNTPGLGEDEVRISYCIKAEDLKIAVEVLRSALVEYSRLF</sequence>
<accession>A0ABS4G2H9</accession>
<dbReference type="Gene3D" id="3.90.1150.10">
    <property type="entry name" value="Aspartate Aminotransferase, domain 1"/>
    <property type="match status" value="1"/>
</dbReference>
<dbReference type="InterPro" id="IPR004838">
    <property type="entry name" value="NHTrfase_class1_PyrdxlP-BS"/>
</dbReference>
<dbReference type="InterPro" id="IPR015424">
    <property type="entry name" value="PyrdxlP-dep_Trfase"/>
</dbReference>
<dbReference type="PROSITE" id="PS00105">
    <property type="entry name" value="AA_TRANSFER_CLASS_1"/>
    <property type="match status" value="1"/>
</dbReference>
<evidence type="ECO:0000256" key="5">
    <source>
        <dbReference type="ARBA" id="ARBA00022898"/>
    </source>
</evidence>
<reference evidence="8 9" key="1">
    <citation type="submission" date="2021-03" db="EMBL/GenBank/DDBJ databases">
        <title>Genomic Encyclopedia of Type Strains, Phase IV (KMG-IV): sequencing the most valuable type-strain genomes for metagenomic binning, comparative biology and taxonomic classification.</title>
        <authorList>
            <person name="Goeker M."/>
        </authorList>
    </citation>
    <scope>NUCLEOTIDE SEQUENCE [LARGE SCALE GENOMIC DNA]</scope>
    <source>
        <strain evidence="8 9">DSM 6139</strain>
    </source>
</reference>
<dbReference type="RefSeq" id="WP_209458953.1">
    <property type="nucleotide sequence ID" value="NZ_JAGGKC010000008.1"/>
</dbReference>
<dbReference type="Gene3D" id="3.40.640.10">
    <property type="entry name" value="Type I PLP-dependent aspartate aminotransferase-like (Major domain)"/>
    <property type="match status" value="1"/>
</dbReference>
<organism evidence="8 9">
    <name type="scientific">Youngiibacter multivorans</name>
    <dbReference type="NCBI Taxonomy" id="937251"/>
    <lineage>
        <taxon>Bacteria</taxon>
        <taxon>Bacillati</taxon>
        <taxon>Bacillota</taxon>
        <taxon>Clostridia</taxon>
        <taxon>Eubacteriales</taxon>
        <taxon>Clostridiaceae</taxon>
        <taxon>Youngiibacter</taxon>
    </lineage>
</organism>
<dbReference type="GO" id="GO:0004069">
    <property type="term" value="F:L-aspartate:2-oxoglutarate aminotransferase activity"/>
    <property type="evidence" value="ECO:0007669"/>
    <property type="project" value="UniProtKB-EC"/>
</dbReference>
<dbReference type="SUPFAM" id="SSF53383">
    <property type="entry name" value="PLP-dependent transferases"/>
    <property type="match status" value="1"/>
</dbReference>
<evidence type="ECO:0000313" key="8">
    <source>
        <dbReference type="EMBL" id="MBP1918726.1"/>
    </source>
</evidence>
<dbReference type="InterPro" id="IPR015421">
    <property type="entry name" value="PyrdxlP-dep_Trfase_major"/>
</dbReference>
<dbReference type="PANTHER" id="PTHR46383">
    <property type="entry name" value="ASPARTATE AMINOTRANSFERASE"/>
    <property type="match status" value="1"/>
</dbReference>
<evidence type="ECO:0000259" key="7">
    <source>
        <dbReference type="Pfam" id="PF00155"/>
    </source>
</evidence>
<dbReference type="InterPro" id="IPR050596">
    <property type="entry name" value="AspAT/PAT-like"/>
</dbReference>
<protein>
    <recommendedName>
        <fullName evidence="6">Aminotransferase</fullName>
        <ecNumber evidence="6">2.6.1.-</ecNumber>
    </recommendedName>
</protein>
<evidence type="ECO:0000256" key="2">
    <source>
        <dbReference type="ARBA" id="ARBA00007441"/>
    </source>
</evidence>
<keyword evidence="3 6" id="KW-0032">Aminotransferase</keyword>